<sequence>MYKVKEIQNKEEWEQFLSQQKFVLMTQSYKYGEFYESINEKQWLIGIYESDKLIAGSLILSVHAKRGNFLFAPYGPVISKDYENILKLFINFLEEKAKKEYYNFIRVSPFIDDTEETRNTYKNIGFRKSPTHVLAEITWLLDLEKSEEEILVNMNKNHRNLINRCLREKVKIVFSNDKKALEEFNVLHDYTAKKHNFTRFSNFYVEKEFVAFQKDDEVSVLKAYLSNNPKLDSSAVVYFYGNSAAYRHGASLNQDKKIPTSYLLQWKAIQEAKNRGMKYYNFWGIAPNDAPISHPFKGITHFKKGFGGFQKNLLPCQDFVISPKYWITWVIETIRNKKRGF</sequence>
<dbReference type="PANTHER" id="PTHR36174:SF1">
    <property type="entry name" value="LIPID II:GLYCINE GLYCYLTRANSFERASE"/>
    <property type="match status" value="1"/>
</dbReference>
<evidence type="ECO:0000313" key="7">
    <source>
        <dbReference type="EMBL" id="OIO19537.1"/>
    </source>
</evidence>
<dbReference type="GO" id="GO:0071555">
    <property type="term" value="P:cell wall organization"/>
    <property type="evidence" value="ECO:0007669"/>
    <property type="project" value="UniProtKB-KW"/>
</dbReference>
<dbReference type="PANTHER" id="PTHR36174">
    <property type="entry name" value="LIPID II:GLYCINE GLYCYLTRANSFERASE"/>
    <property type="match status" value="1"/>
</dbReference>
<comment type="similarity">
    <text evidence="1">Belongs to the FemABX family.</text>
</comment>
<protein>
    <recommendedName>
        <fullName evidence="9">BioF2-like acetyltransferase domain-containing protein</fullName>
    </recommendedName>
</protein>
<keyword evidence="4" id="KW-0573">Peptidoglycan synthesis</keyword>
<gene>
    <name evidence="7" type="ORF">AUJ23_01740</name>
</gene>
<comment type="caution">
    <text evidence="7">The sequence shown here is derived from an EMBL/GenBank/DDBJ whole genome shotgun (WGS) entry which is preliminary data.</text>
</comment>
<dbReference type="InterPro" id="IPR003447">
    <property type="entry name" value="FEMABX"/>
</dbReference>
<dbReference type="SUPFAM" id="SSF55729">
    <property type="entry name" value="Acyl-CoA N-acyltransferases (Nat)"/>
    <property type="match status" value="2"/>
</dbReference>
<dbReference type="GO" id="GO:0008360">
    <property type="term" value="P:regulation of cell shape"/>
    <property type="evidence" value="ECO:0007669"/>
    <property type="project" value="UniProtKB-KW"/>
</dbReference>
<evidence type="ECO:0008006" key="9">
    <source>
        <dbReference type="Google" id="ProtNLM"/>
    </source>
</evidence>
<dbReference type="InterPro" id="IPR016181">
    <property type="entry name" value="Acyl_CoA_acyltransferase"/>
</dbReference>
<evidence type="ECO:0000313" key="8">
    <source>
        <dbReference type="Proteomes" id="UP000181941"/>
    </source>
</evidence>
<dbReference type="STRING" id="1805238.AUJ23_01740"/>
<dbReference type="Gene3D" id="3.40.630.30">
    <property type="match status" value="2"/>
</dbReference>
<dbReference type="EMBL" id="MNVC01000019">
    <property type="protein sequence ID" value="OIO19537.1"/>
    <property type="molecule type" value="Genomic_DNA"/>
</dbReference>
<dbReference type="GO" id="GO:0009252">
    <property type="term" value="P:peptidoglycan biosynthetic process"/>
    <property type="evidence" value="ECO:0007669"/>
    <property type="project" value="UniProtKB-KW"/>
</dbReference>
<dbReference type="InterPro" id="IPR050644">
    <property type="entry name" value="PG_Glycine_Bridge_Synth"/>
</dbReference>
<evidence type="ECO:0000256" key="2">
    <source>
        <dbReference type="ARBA" id="ARBA00022679"/>
    </source>
</evidence>
<dbReference type="PROSITE" id="PS51191">
    <property type="entry name" value="FEMABX"/>
    <property type="match status" value="1"/>
</dbReference>
<dbReference type="GO" id="GO:0016755">
    <property type="term" value="F:aminoacyltransferase activity"/>
    <property type="evidence" value="ECO:0007669"/>
    <property type="project" value="InterPro"/>
</dbReference>
<evidence type="ECO:0000256" key="4">
    <source>
        <dbReference type="ARBA" id="ARBA00022984"/>
    </source>
</evidence>
<keyword evidence="5" id="KW-0012">Acyltransferase</keyword>
<accession>A0A1J4U8B9</accession>
<evidence type="ECO:0000256" key="6">
    <source>
        <dbReference type="ARBA" id="ARBA00023316"/>
    </source>
</evidence>
<proteinExistence type="inferred from homology"/>
<dbReference type="AlphaFoldDB" id="A0A1J4U8B9"/>
<keyword evidence="3" id="KW-0133">Cell shape</keyword>
<evidence type="ECO:0000256" key="5">
    <source>
        <dbReference type="ARBA" id="ARBA00023315"/>
    </source>
</evidence>
<dbReference type="Proteomes" id="UP000181941">
    <property type="component" value="Unassembled WGS sequence"/>
</dbReference>
<evidence type="ECO:0000256" key="3">
    <source>
        <dbReference type="ARBA" id="ARBA00022960"/>
    </source>
</evidence>
<keyword evidence="6" id="KW-0961">Cell wall biogenesis/degradation</keyword>
<name>A0A1J4U8B9_9BACT</name>
<reference evidence="7 8" key="1">
    <citation type="journal article" date="2016" name="Environ. Microbiol.">
        <title>Genomic resolution of a cold subsurface aquifer community provides metabolic insights for novel microbes adapted to high CO concentrations.</title>
        <authorList>
            <person name="Probst A.J."/>
            <person name="Castelle C.J."/>
            <person name="Singh A."/>
            <person name="Brown C.T."/>
            <person name="Anantharaman K."/>
            <person name="Sharon I."/>
            <person name="Hug L.A."/>
            <person name="Burstein D."/>
            <person name="Emerson J.B."/>
            <person name="Thomas B.C."/>
            <person name="Banfield J.F."/>
        </authorList>
    </citation>
    <scope>NUCLEOTIDE SEQUENCE [LARGE SCALE GENOMIC DNA]</scope>
    <source>
        <strain evidence="7">CG1_02_32_51</strain>
    </source>
</reference>
<evidence type="ECO:0000256" key="1">
    <source>
        <dbReference type="ARBA" id="ARBA00009943"/>
    </source>
</evidence>
<dbReference type="Pfam" id="PF02388">
    <property type="entry name" value="FemAB"/>
    <property type="match status" value="2"/>
</dbReference>
<keyword evidence="2" id="KW-0808">Transferase</keyword>
<organism evidence="7 8">
    <name type="scientific">Candidatus Magasanikbacteria bacterium CG1_02_32_51</name>
    <dbReference type="NCBI Taxonomy" id="1805238"/>
    <lineage>
        <taxon>Bacteria</taxon>
        <taxon>Candidatus Magasanikiibacteriota</taxon>
    </lineage>
</organism>